<comment type="caution">
    <text evidence="2">The sequence shown here is derived from an EMBL/GenBank/DDBJ whole genome shotgun (WGS) entry which is preliminary data.</text>
</comment>
<dbReference type="InterPro" id="IPR026341">
    <property type="entry name" value="T9SS_type_B"/>
</dbReference>
<feature type="domain" description="PKD-like" evidence="1">
    <location>
        <begin position="499"/>
        <end position="559"/>
    </location>
</feature>
<feature type="domain" description="PKD-like" evidence="1">
    <location>
        <begin position="413"/>
        <end position="488"/>
    </location>
</feature>
<gene>
    <name evidence="2" type="ORF">I2I05_06335</name>
</gene>
<dbReference type="Pfam" id="PF13585">
    <property type="entry name" value="CHU_C"/>
    <property type="match status" value="1"/>
</dbReference>
<evidence type="ECO:0000313" key="3">
    <source>
        <dbReference type="Proteomes" id="UP000597617"/>
    </source>
</evidence>
<dbReference type="InterPro" id="IPR045829">
    <property type="entry name" value="PKD_6"/>
</dbReference>
<name>A0ABS0IF73_9BACT</name>
<evidence type="ECO:0000313" key="2">
    <source>
        <dbReference type="EMBL" id="MBF9237009.1"/>
    </source>
</evidence>
<dbReference type="NCBIfam" id="TIGR04131">
    <property type="entry name" value="Bac_Flav_CTERM"/>
    <property type="match status" value="1"/>
</dbReference>
<proteinExistence type="predicted"/>
<reference evidence="2 3" key="1">
    <citation type="submission" date="2020-11" db="EMBL/GenBank/DDBJ databases">
        <authorList>
            <person name="Kim M.K."/>
        </authorList>
    </citation>
    <scope>NUCLEOTIDE SEQUENCE [LARGE SCALE GENOMIC DNA]</scope>
    <source>
        <strain evidence="2 3">BT683</strain>
    </source>
</reference>
<sequence length="658" mass="68661">MRIFLFNAVLLWLFLGPQFVSASHLVGGELTYKYLDARGPAGAPHRYSLTARIYYDGNTRPSGDPTITIGIDSRATPKVPITLLTVQRYGFSVLGAEEIPGCAVSVPRVTLALYLTTVNLPFVREGYQAVVSIAARNAGITNLNTSSGQAFTISVDMTPGLLPNSSPAFSDDAFVVACLGDTASILNNAYDVDGDRLSYSFGVPNGAGVGALVAYAPGYSATLPFGPGSFAEVDPRTGLSRYLGVRQGTFLVAVDVREYRTINGEEVLLGTLRRDLQVVVRACSGPTNPPPSFTAATLAQTSFQVEEGQALAFDIVATDPTGQPLAMTVSSVLLDGAGPIQATLNGQAGGGNAINPLGIARIGGTGTVTGAFRLLANCGLARTAPYDLAVTVNDDGCGSKTIAGVFRVTITKPAAPTRVQGDSVLCGAAAATYTAIGPAAATYRWTVRGGQVLGPAAGPSIQVRWTTNGPGAVTVRGISAAGCLTDSAFQAVAVEPGPPITGPAAYCRQSSTGLAYSIAGPPAAYQWSITDGTIVSGQGTNAVQIDIPSGATAVLQAANPAQTTCVTTLRIALDDRCLYFYNVITPNGDGQNDLFVIENVERYPNTALSIFNRWGQPVYQSRDYRNTYGGQGAGPGLYYYLCQLTDGTAYKGWFEVIR</sequence>
<organism evidence="2 3">
    <name type="scientific">Hymenobacter jeongseonensis</name>
    <dbReference type="NCBI Taxonomy" id="2791027"/>
    <lineage>
        <taxon>Bacteria</taxon>
        <taxon>Pseudomonadati</taxon>
        <taxon>Bacteroidota</taxon>
        <taxon>Cytophagia</taxon>
        <taxon>Cytophagales</taxon>
        <taxon>Hymenobacteraceae</taxon>
        <taxon>Hymenobacter</taxon>
    </lineage>
</organism>
<evidence type="ECO:0000259" key="1">
    <source>
        <dbReference type="Pfam" id="PF19408"/>
    </source>
</evidence>
<dbReference type="Proteomes" id="UP000597617">
    <property type="component" value="Unassembled WGS sequence"/>
</dbReference>
<dbReference type="RefSeq" id="WP_196281374.1">
    <property type="nucleotide sequence ID" value="NZ_JADQDQ010000002.1"/>
</dbReference>
<keyword evidence="3" id="KW-1185">Reference proteome</keyword>
<protein>
    <submittedName>
        <fullName evidence="2">Gliding motility-associated C-terminal domain-containing protein</fullName>
    </submittedName>
</protein>
<dbReference type="Pfam" id="PF19408">
    <property type="entry name" value="PKD_6"/>
    <property type="match status" value="2"/>
</dbReference>
<dbReference type="EMBL" id="JADQDQ010000002">
    <property type="protein sequence ID" value="MBF9237009.1"/>
    <property type="molecule type" value="Genomic_DNA"/>
</dbReference>
<accession>A0ABS0IF73</accession>